<dbReference type="AlphaFoldDB" id="E4RN96"/>
<proteinExistence type="predicted"/>
<organism evidence="6 7">
    <name type="scientific">Halanaerobium hydrogeniformans</name>
    <name type="common">Halanaerobium sp. (strain sapolanicus)</name>
    <dbReference type="NCBI Taxonomy" id="656519"/>
    <lineage>
        <taxon>Bacteria</taxon>
        <taxon>Bacillati</taxon>
        <taxon>Bacillota</taxon>
        <taxon>Clostridia</taxon>
        <taxon>Halanaerobiales</taxon>
        <taxon>Halanaerobiaceae</taxon>
        <taxon>Halanaerobium</taxon>
    </lineage>
</organism>
<evidence type="ECO:0000259" key="5">
    <source>
        <dbReference type="SMART" id="SM00400"/>
    </source>
</evidence>
<dbReference type="Pfam" id="PF08275">
    <property type="entry name" value="DNAG_N"/>
    <property type="match status" value="1"/>
</dbReference>
<accession>E4RN96</accession>
<dbReference type="PANTHER" id="PTHR30313">
    <property type="entry name" value="DNA PRIMASE"/>
    <property type="match status" value="1"/>
</dbReference>
<dbReference type="InterPro" id="IPR036977">
    <property type="entry name" value="DNA_primase_Znf_CHC2"/>
</dbReference>
<dbReference type="KEGG" id="has:Halsa_0068"/>
<evidence type="ECO:0000313" key="7">
    <source>
        <dbReference type="Proteomes" id="UP000007434"/>
    </source>
</evidence>
<reference evidence="6 7" key="2">
    <citation type="journal article" date="2011" name="J. Bacteriol.">
        <title>Complete Genome Sequence of the Haloalkaliphilic, Hydrogen Producing Halanaerobium hydrogenoformans.</title>
        <authorList>
            <person name="Brown S.D."/>
            <person name="Begemann M.B."/>
            <person name="Mormile M.R."/>
            <person name="Wall J.D."/>
            <person name="Han C.S."/>
            <person name="Goodwin L.A."/>
            <person name="Pitluck S."/>
            <person name="Land M.L."/>
            <person name="Hauser L.J."/>
            <person name="Elias D.A."/>
        </authorList>
    </citation>
    <scope>NUCLEOTIDE SEQUENCE [LARGE SCALE GENOMIC DNA]</scope>
    <source>
        <strain evidence="7">sapolanicus</strain>
    </source>
</reference>
<dbReference type="GO" id="GO:0003677">
    <property type="term" value="F:DNA binding"/>
    <property type="evidence" value="ECO:0007669"/>
    <property type="project" value="InterPro"/>
</dbReference>
<feature type="region of interest" description="Disordered" evidence="4">
    <location>
        <begin position="449"/>
        <end position="469"/>
    </location>
</feature>
<dbReference type="GO" id="GO:0008270">
    <property type="term" value="F:zinc ion binding"/>
    <property type="evidence" value="ECO:0007669"/>
    <property type="project" value="UniProtKB-KW"/>
</dbReference>
<dbReference type="InterPro" id="IPR037068">
    <property type="entry name" value="DNA_primase_core_N_sf"/>
</dbReference>
<dbReference type="GO" id="GO:0005737">
    <property type="term" value="C:cytoplasm"/>
    <property type="evidence" value="ECO:0007669"/>
    <property type="project" value="TreeGrafter"/>
</dbReference>
<feature type="domain" description="Zinc finger CHC2-type" evidence="5">
    <location>
        <begin position="38"/>
        <end position="94"/>
    </location>
</feature>
<keyword evidence="2" id="KW-0863">Zinc-finger</keyword>
<dbReference type="Pfam" id="PF01807">
    <property type="entry name" value="Zn_ribbon_DnaG"/>
    <property type="match status" value="1"/>
</dbReference>
<dbReference type="eggNOG" id="COG0358">
    <property type="taxonomic scope" value="Bacteria"/>
</dbReference>
<dbReference type="EMBL" id="CP002304">
    <property type="protein sequence ID" value="ADQ13564.1"/>
    <property type="molecule type" value="Genomic_DNA"/>
</dbReference>
<evidence type="ECO:0000256" key="3">
    <source>
        <dbReference type="ARBA" id="ARBA00022833"/>
    </source>
</evidence>
<dbReference type="Proteomes" id="UP000007434">
    <property type="component" value="Chromosome"/>
</dbReference>
<reference evidence="6 7" key="1">
    <citation type="submission" date="2010-11" db="EMBL/GenBank/DDBJ databases">
        <title>Complete sequence of Halanaerobium sp. sapolanicus.</title>
        <authorList>
            <consortium name="US DOE Joint Genome Institute"/>
            <person name="Lucas S."/>
            <person name="Copeland A."/>
            <person name="Lapidus A."/>
            <person name="Cheng J.-F."/>
            <person name="Bruce D."/>
            <person name="Goodwin L."/>
            <person name="Pitluck S."/>
            <person name="Davenport K."/>
            <person name="Detter J.C."/>
            <person name="Han C."/>
            <person name="Tapia R."/>
            <person name="Land M."/>
            <person name="Hauser L."/>
            <person name="Jeffries C."/>
            <person name="Kyrpides N."/>
            <person name="Ivanova N."/>
            <person name="Mikhailova N."/>
            <person name="Begemann M.B."/>
            <person name="Mormile M.R."/>
            <person name="Wall J.D."/>
            <person name="Elias D.A."/>
            <person name="Woyke T."/>
        </authorList>
    </citation>
    <scope>NUCLEOTIDE SEQUENCE [LARGE SCALE GENOMIC DNA]</scope>
    <source>
        <strain evidence="7">sapolanicus</strain>
    </source>
</reference>
<dbReference type="Pfam" id="PF13155">
    <property type="entry name" value="Toprim_2"/>
    <property type="match status" value="1"/>
</dbReference>
<dbReference type="Gene3D" id="3.40.1360.10">
    <property type="match status" value="1"/>
</dbReference>
<name>E4RN96_HALHG</name>
<dbReference type="Gene3D" id="3.90.980.10">
    <property type="entry name" value="DNA primase, catalytic core, N-terminal domain"/>
    <property type="match status" value="1"/>
</dbReference>
<evidence type="ECO:0000313" key="6">
    <source>
        <dbReference type="EMBL" id="ADQ13564.1"/>
    </source>
</evidence>
<dbReference type="Gene3D" id="3.90.580.10">
    <property type="entry name" value="Zinc finger, CHC2-type domain"/>
    <property type="match status" value="1"/>
</dbReference>
<dbReference type="SUPFAM" id="SSF56731">
    <property type="entry name" value="DNA primase core"/>
    <property type="match status" value="1"/>
</dbReference>
<keyword evidence="3" id="KW-0862">Zinc</keyword>
<feature type="compositionally biased region" description="Basic and acidic residues" evidence="4">
    <location>
        <begin position="449"/>
        <end position="459"/>
    </location>
</feature>
<evidence type="ECO:0000256" key="2">
    <source>
        <dbReference type="ARBA" id="ARBA00022771"/>
    </source>
</evidence>
<dbReference type="OrthoDB" id="9803773at2"/>
<protein>
    <submittedName>
        <fullName evidence="6">DNA primase catalytic core domain</fullName>
    </submittedName>
</protein>
<keyword evidence="7" id="KW-1185">Reference proteome</keyword>
<dbReference type="SUPFAM" id="SSF57783">
    <property type="entry name" value="Zinc beta-ribbon"/>
    <property type="match status" value="1"/>
</dbReference>
<sequence>MSKLIKNCKIKEISNNANIKEIIEEDVGSLKKESTNNYSGFHKNKHASESKTSLKVNTDKGVYYCFNCGEGGNAITWLMANRSMGFLEAAQYLAARYDVDIGDLSEEELEKIKKFHQEKEMIYEIFTIAAEIYNSQLREEHYHLLKNKWGITKETADSINIGYAPSDGNFLLRKLLKKGYSQKDLKKTGLFIKKYDFFQGRIIFPYQKNHKVVFFIGRKTKHTPDKKWERGKYKKLLTHSDKRKYISSVVKNEHLFGVDSLSNTEALIITEGITDAITTIQAGYSCISPVTVQFRKKDYKKLESIAEKAKKIYIVNDNEESGAGRKGALETARYLHKKGHKVYIVELPKPEEVSKIDLADYWKDHNKDDFEKLLRESNNLMDLGIKKIKQASYDEKITAAESVYPLFAGLGDIEKDRYIKKIKEAFGNDVRIKTIRGKINEVINKKEKKENTNDIKSEESTSNTSPIPRIRESSSGYFYVERDSENDSGEIIYISNFILNIDTILRNQDGKEIISGDILYYDKNKEEINLDSNAFILSKNFKEELPNKAIWTGNSTQLQQIKVNIYDNNPVSKKAVELAGRYDNQILLPEITLSKNGIVERADKVVINLKNNHLLSKMPKKMPDQSEHMRAAENIYKYLPRINEPVIAGAITSWSFALPWCDLIRNKLSWGGFPHLILYGEAGSGKTQSAKLIWRLNGISQDNEPFSLPNTRFTRLNNYSSSNLIPVFLDEYRPSAWSGYRSRQIHEELRNIYNKNAAERGRADLTTKSFSLAAPIILCGEDRPRDTTGLEERMIILNPNKDIVDGNNNQYGDICKKNFNKLQKAPLEAFALPYWKWSLAQENWEEKLEKARGEIIIWKEDEQLTIPERLINNLAILKFGWWMYLSYAEELDIELDEEILIEAELNAVLKSVYYNVMPEGRHFNEFDELIVFLNTMVNNSKLYSRIHYTIKNKNTLILRLPDILPIAKEFAHKTQRSRELLGIDAYRSIIRRLEEDPNSYVLSSSDKGSFRKSGDSYCELRGVALDMDKLEEQLKIEQEIWS</sequence>
<dbReference type="InterPro" id="IPR013264">
    <property type="entry name" value="DNAG_N"/>
</dbReference>
<dbReference type="CDD" id="cd01029">
    <property type="entry name" value="TOPRIM_primases"/>
    <property type="match status" value="1"/>
</dbReference>
<dbReference type="HOGENOM" id="CLU_292361_0_0_9"/>
<dbReference type="InterPro" id="IPR034154">
    <property type="entry name" value="TOPRIM_DnaG/twinkle"/>
</dbReference>
<dbReference type="RefSeq" id="WP_013404670.1">
    <property type="nucleotide sequence ID" value="NC_014654.1"/>
</dbReference>
<keyword evidence="1" id="KW-0479">Metal-binding</keyword>
<dbReference type="InterPro" id="IPR002694">
    <property type="entry name" value="Znf_CHC2"/>
</dbReference>
<dbReference type="PANTHER" id="PTHR30313:SF2">
    <property type="entry name" value="DNA PRIMASE"/>
    <property type="match status" value="1"/>
</dbReference>
<dbReference type="InterPro" id="IPR050219">
    <property type="entry name" value="DnaG_primase"/>
</dbReference>
<gene>
    <name evidence="6" type="ordered locus">Halsa_0068</name>
</gene>
<dbReference type="GO" id="GO:0006269">
    <property type="term" value="P:DNA replication, synthesis of primer"/>
    <property type="evidence" value="ECO:0007669"/>
    <property type="project" value="TreeGrafter"/>
</dbReference>
<dbReference type="SMART" id="SM00400">
    <property type="entry name" value="ZnF_CHCC"/>
    <property type="match status" value="1"/>
</dbReference>
<evidence type="ECO:0000256" key="1">
    <source>
        <dbReference type="ARBA" id="ARBA00022723"/>
    </source>
</evidence>
<evidence type="ECO:0000256" key="4">
    <source>
        <dbReference type="SAM" id="MobiDB-lite"/>
    </source>
</evidence>
<dbReference type="GO" id="GO:0003899">
    <property type="term" value="F:DNA-directed RNA polymerase activity"/>
    <property type="evidence" value="ECO:0007669"/>
    <property type="project" value="InterPro"/>
</dbReference>
<dbReference type="STRING" id="656519.Halsa_0068"/>